<evidence type="ECO:0000259" key="11">
    <source>
        <dbReference type="PROSITE" id="PS51900"/>
    </source>
</evidence>
<dbReference type="InterPro" id="IPR002104">
    <property type="entry name" value="Integrase_catalytic"/>
</dbReference>
<evidence type="ECO:0000256" key="4">
    <source>
        <dbReference type="ARBA" id="ARBA00022829"/>
    </source>
</evidence>
<evidence type="ECO:0000256" key="9">
    <source>
        <dbReference type="HAMAP-Rule" id="MF_01808"/>
    </source>
</evidence>
<keyword evidence="7 9" id="KW-0233">DNA recombination</keyword>
<dbReference type="EMBL" id="CP014646">
    <property type="protein sequence ID" value="AMO37844.1"/>
    <property type="molecule type" value="Genomic_DNA"/>
</dbReference>
<dbReference type="InterPro" id="IPR010998">
    <property type="entry name" value="Integrase_recombinase_N"/>
</dbReference>
<dbReference type="AlphaFoldDB" id="A0A127K841"/>
<comment type="subcellular location">
    <subcellularLocation>
        <location evidence="1 9">Cytoplasm</location>
    </subcellularLocation>
</comment>
<dbReference type="Proteomes" id="UP000036902">
    <property type="component" value="Chromosome"/>
</dbReference>
<evidence type="ECO:0000313" key="13">
    <source>
        <dbReference type="Proteomes" id="UP000036902"/>
    </source>
</evidence>
<dbReference type="InterPro" id="IPR050090">
    <property type="entry name" value="Tyrosine_recombinase_XerCD"/>
</dbReference>
<comment type="function">
    <text evidence="9">Site-specific tyrosine recombinase, which acts by catalyzing the cutting and rejoining of the recombining DNA molecules. The XerC-XerD complex is essential to convert dimers of the bacterial chromosome into monomers to permit their segregation at cell division. It also contributes to the segregational stability of plasmids.</text>
</comment>
<dbReference type="GO" id="GO:0051301">
    <property type="term" value="P:cell division"/>
    <property type="evidence" value="ECO:0007669"/>
    <property type="project" value="UniProtKB-KW"/>
</dbReference>
<dbReference type="STRING" id="1134435.AC731_013380"/>
<keyword evidence="5 9" id="KW-0229">DNA integration</keyword>
<gene>
    <name evidence="9 12" type="primary">xerC</name>
    <name evidence="12" type="ORF">AC731_013380</name>
</gene>
<dbReference type="InterPro" id="IPR044068">
    <property type="entry name" value="CB"/>
</dbReference>
<keyword evidence="2 9" id="KW-0963">Cytoplasm</keyword>
<dbReference type="HAMAP" id="MF_01808">
    <property type="entry name" value="Recomb_XerC_XerD"/>
    <property type="match status" value="1"/>
</dbReference>
<keyword evidence="6 9" id="KW-0238">DNA-binding</keyword>
<evidence type="ECO:0000256" key="1">
    <source>
        <dbReference type="ARBA" id="ARBA00004496"/>
    </source>
</evidence>
<comment type="similarity">
    <text evidence="9">Belongs to the 'phage' integrase family. XerC subfamily.</text>
</comment>
<feature type="active site" evidence="9">
    <location>
        <position position="281"/>
    </location>
</feature>
<dbReference type="GO" id="GO:0005737">
    <property type="term" value="C:cytoplasm"/>
    <property type="evidence" value="ECO:0007669"/>
    <property type="project" value="UniProtKB-SubCell"/>
</dbReference>
<dbReference type="KEGG" id="thu:AC731_013380"/>
<evidence type="ECO:0000313" key="12">
    <source>
        <dbReference type="EMBL" id="AMO37844.1"/>
    </source>
</evidence>
<dbReference type="Pfam" id="PF00589">
    <property type="entry name" value="Phage_integrase"/>
    <property type="match status" value="1"/>
</dbReference>
<dbReference type="PANTHER" id="PTHR30349:SF81">
    <property type="entry name" value="TYROSINE RECOMBINASE XERC"/>
    <property type="match status" value="1"/>
</dbReference>
<dbReference type="PANTHER" id="PTHR30349">
    <property type="entry name" value="PHAGE INTEGRASE-RELATED"/>
    <property type="match status" value="1"/>
</dbReference>
<evidence type="ECO:0000256" key="6">
    <source>
        <dbReference type="ARBA" id="ARBA00023125"/>
    </source>
</evidence>
<evidence type="ECO:0000256" key="8">
    <source>
        <dbReference type="ARBA" id="ARBA00023306"/>
    </source>
</evidence>
<dbReference type="GO" id="GO:0009037">
    <property type="term" value="F:tyrosine-based site-specific recombinase activity"/>
    <property type="evidence" value="ECO:0007669"/>
    <property type="project" value="UniProtKB-UniRule"/>
</dbReference>
<proteinExistence type="inferred from homology"/>
<feature type="domain" description="Tyr recombinase" evidence="10">
    <location>
        <begin position="122"/>
        <end position="303"/>
    </location>
</feature>
<reference evidence="13" key="1">
    <citation type="submission" date="2016-03" db="EMBL/GenBank/DDBJ databases">
        <authorList>
            <person name="Ma C."/>
            <person name="Zhou S."/>
            <person name="Yang G."/>
        </authorList>
    </citation>
    <scope>NUCLEOTIDE SEQUENCE [LARGE SCALE GENOMIC DNA]</scope>
    <source>
        <strain evidence="13">SgZ-1</strain>
    </source>
</reference>
<keyword evidence="8 9" id="KW-0131">Cell cycle</keyword>
<dbReference type="GO" id="GO:0007059">
    <property type="term" value="P:chromosome segregation"/>
    <property type="evidence" value="ECO:0007669"/>
    <property type="project" value="UniProtKB-UniRule"/>
</dbReference>
<accession>A0A127K841</accession>
<dbReference type="GO" id="GO:0006313">
    <property type="term" value="P:DNA transposition"/>
    <property type="evidence" value="ECO:0007669"/>
    <property type="project" value="UniProtKB-UniRule"/>
</dbReference>
<feature type="active site" evidence="9">
    <location>
        <position position="258"/>
    </location>
</feature>
<dbReference type="CDD" id="cd00798">
    <property type="entry name" value="INT_XerDC_C"/>
    <property type="match status" value="1"/>
</dbReference>
<name>A0A127K841_9RHOO</name>
<dbReference type="Gene3D" id="1.10.443.10">
    <property type="entry name" value="Intergrase catalytic core"/>
    <property type="match status" value="1"/>
</dbReference>
<evidence type="ECO:0000256" key="2">
    <source>
        <dbReference type="ARBA" id="ARBA00022490"/>
    </source>
</evidence>
<keyword evidence="4 9" id="KW-0159">Chromosome partition</keyword>
<dbReference type="InterPro" id="IPR004107">
    <property type="entry name" value="Integrase_SAM-like_N"/>
</dbReference>
<organism evidence="12 13">
    <name type="scientific">Thauera humireducens</name>
    <dbReference type="NCBI Taxonomy" id="1134435"/>
    <lineage>
        <taxon>Bacteria</taxon>
        <taxon>Pseudomonadati</taxon>
        <taxon>Pseudomonadota</taxon>
        <taxon>Betaproteobacteria</taxon>
        <taxon>Rhodocyclales</taxon>
        <taxon>Zoogloeaceae</taxon>
        <taxon>Thauera</taxon>
    </lineage>
</organism>
<evidence type="ECO:0000259" key="10">
    <source>
        <dbReference type="PROSITE" id="PS51898"/>
    </source>
</evidence>
<dbReference type="Pfam" id="PF02899">
    <property type="entry name" value="Phage_int_SAM_1"/>
    <property type="match status" value="1"/>
</dbReference>
<feature type="active site" evidence="9">
    <location>
        <position position="161"/>
    </location>
</feature>
<evidence type="ECO:0000256" key="3">
    <source>
        <dbReference type="ARBA" id="ARBA00022618"/>
    </source>
</evidence>
<evidence type="ECO:0000256" key="7">
    <source>
        <dbReference type="ARBA" id="ARBA00023172"/>
    </source>
</evidence>
<sequence>MSAQPSGPSSATPSAGALPLPDEVEAWLGWLASQRRASPLTLAAYRRDLGNLLRLAEGRPLPDLAVHDIRRFVGRLHGEGLSGRSIARNLSAWRGLYRWLARHHGLKANPVEGIRAPRSATTLPRALSPDQAQALLDPEAESVLEVRDVAMFELFYSSGLRLAELAALDVDGGLDLAEAMVTVTGKRQRSRSVPVGGKALEALRQWLALRGQLAAAGEKAVFLSRTGQRLSPAGIRSRLAHRARVLGLGVHVHPHMLRHSFASHLLQSSGDLRAVQELLGHASIRSTQVYIHLDFQHLASVYDKAHPRARK</sequence>
<dbReference type="Gene3D" id="1.10.150.130">
    <property type="match status" value="1"/>
</dbReference>
<keyword evidence="3 9" id="KW-0132">Cell division</keyword>
<feature type="active site" description="O-(3'-phospho-DNA)-tyrosine intermediate" evidence="9">
    <location>
        <position position="290"/>
    </location>
</feature>
<feature type="active site" evidence="9">
    <location>
        <position position="186"/>
    </location>
</feature>
<comment type="subunit">
    <text evidence="9">Forms a cyclic heterotetrameric complex composed of two molecules of XerC and two molecules of XerD.</text>
</comment>
<dbReference type="InterPro" id="IPR013762">
    <property type="entry name" value="Integrase-like_cat_sf"/>
</dbReference>
<feature type="domain" description="Core-binding (CB)" evidence="11">
    <location>
        <begin position="18"/>
        <end position="101"/>
    </location>
</feature>
<dbReference type="RefSeq" id="WP_048706822.1">
    <property type="nucleotide sequence ID" value="NZ_CP014646.1"/>
</dbReference>
<dbReference type="SUPFAM" id="SSF56349">
    <property type="entry name" value="DNA breaking-rejoining enzymes"/>
    <property type="match status" value="1"/>
</dbReference>
<dbReference type="PROSITE" id="PS51898">
    <property type="entry name" value="TYR_RECOMBINASE"/>
    <property type="match status" value="1"/>
</dbReference>
<evidence type="ECO:0000256" key="5">
    <source>
        <dbReference type="ARBA" id="ARBA00022908"/>
    </source>
</evidence>
<dbReference type="PROSITE" id="PS51900">
    <property type="entry name" value="CB"/>
    <property type="match status" value="1"/>
</dbReference>
<keyword evidence="13" id="KW-1185">Reference proteome</keyword>
<dbReference type="InterPro" id="IPR023009">
    <property type="entry name" value="Tyrosine_recombinase_XerC/XerD"/>
</dbReference>
<protein>
    <recommendedName>
        <fullName evidence="9">Tyrosine recombinase XerC</fullName>
    </recommendedName>
</protein>
<dbReference type="InterPro" id="IPR011010">
    <property type="entry name" value="DNA_brk_join_enz"/>
</dbReference>
<dbReference type="GO" id="GO:0003677">
    <property type="term" value="F:DNA binding"/>
    <property type="evidence" value="ECO:0007669"/>
    <property type="project" value="UniProtKB-UniRule"/>
</dbReference>
<feature type="active site" evidence="9">
    <location>
        <position position="255"/>
    </location>
</feature>